<dbReference type="OrthoDB" id="9809813at2"/>
<dbReference type="Pfam" id="PF02698">
    <property type="entry name" value="DUF218"/>
    <property type="match status" value="1"/>
</dbReference>
<feature type="transmembrane region" description="Helical" evidence="1">
    <location>
        <begin position="39"/>
        <end position="62"/>
    </location>
</feature>
<accession>A0A1U9Z6R5</accession>
<keyword evidence="1" id="KW-0472">Membrane</keyword>
<dbReference type="RefSeq" id="WP_018064544.1">
    <property type="nucleotide sequence ID" value="NZ_AQWH01000007.1"/>
</dbReference>
<dbReference type="PANTHER" id="PTHR30336:SF4">
    <property type="entry name" value="ENVELOPE BIOGENESIS FACTOR ELYC"/>
    <property type="match status" value="1"/>
</dbReference>
<keyword evidence="1" id="KW-0812">Transmembrane</keyword>
<keyword evidence="1" id="KW-1133">Transmembrane helix</keyword>
<dbReference type="AlphaFoldDB" id="A0A1U9Z6R5"/>
<dbReference type="Proteomes" id="UP000191135">
    <property type="component" value="Chromosome"/>
</dbReference>
<reference evidence="3 4" key="1">
    <citation type="submission" date="2017-03" db="EMBL/GenBank/DDBJ databases">
        <title>Foreign affairs: Plasmid Transfer between Roseobacters and Rhizobia.</title>
        <authorList>
            <person name="Bartling P."/>
            <person name="Bunk B."/>
            <person name="Overmann J."/>
            <person name="Brinkmann H."/>
            <person name="Petersen J."/>
        </authorList>
    </citation>
    <scope>NUCLEOTIDE SEQUENCE [LARGE SCALE GENOMIC DNA]</scope>
    <source>
        <strain evidence="3 4">MACL11</strain>
    </source>
</reference>
<dbReference type="PANTHER" id="PTHR30336">
    <property type="entry name" value="INNER MEMBRANE PROTEIN, PROBABLE PERMEASE"/>
    <property type="match status" value="1"/>
</dbReference>
<dbReference type="Gene3D" id="3.40.50.620">
    <property type="entry name" value="HUPs"/>
    <property type="match status" value="1"/>
</dbReference>
<evidence type="ECO:0000259" key="2">
    <source>
        <dbReference type="Pfam" id="PF02698"/>
    </source>
</evidence>
<dbReference type="GO" id="GO:0005886">
    <property type="term" value="C:plasma membrane"/>
    <property type="evidence" value="ECO:0007669"/>
    <property type="project" value="TreeGrafter"/>
</dbReference>
<dbReference type="eggNOG" id="COG1434">
    <property type="taxonomic scope" value="Bacteria"/>
</dbReference>
<dbReference type="CDD" id="cd06259">
    <property type="entry name" value="YdcF-like"/>
    <property type="match status" value="1"/>
</dbReference>
<dbReference type="GO" id="GO:0000270">
    <property type="term" value="P:peptidoglycan metabolic process"/>
    <property type="evidence" value="ECO:0007669"/>
    <property type="project" value="TreeGrafter"/>
</dbReference>
<dbReference type="KEGG" id="mmed:Mame_04106"/>
<protein>
    <recommendedName>
        <fullName evidence="2">DUF218 domain-containing protein</fullName>
    </recommendedName>
</protein>
<dbReference type="InterPro" id="IPR014729">
    <property type="entry name" value="Rossmann-like_a/b/a_fold"/>
</dbReference>
<dbReference type="InterPro" id="IPR003848">
    <property type="entry name" value="DUF218"/>
</dbReference>
<name>A0A1U9Z6R5_9HYPH</name>
<organism evidence="3 4">
    <name type="scientific">Martelella mediterranea DSM 17316</name>
    <dbReference type="NCBI Taxonomy" id="1122214"/>
    <lineage>
        <taxon>Bacteria</taxon>
        <taxon>Pseudomonadati</taxon>
        <taxon>Pseudomonadota</taxon>
        <taxon>Alphaproteobacteria</taxon>
        <taxon>Hyphomicrobiales</taxon>
        <taxon>Aurantimonadaceae</taxon>
        <taxon>Martelella</taxon>
    </lineage>
</organism>
<evidence type="ECO:0000313" key="3">
    <source>
        <dbReference type="EMBL" id="AQZ53403.1"/>
    </source>
</evidence>
<sequence precursor="true">MFVVSKLFWMIFQPLAFAFLTMLAALVCLAFSWSAAAAVFAALAAITLGIACFTTAGAMLMAGLENRFPRPELEAPPALAIVLGGGISTGISARRGTYVFSSAGDRYIEALRLARLYPAMKILVTGGDNSLSGNIHGEAAPAARFFADHGIAAERLIYEPSARNTAENASLTAALLASQGLKDAGCIVITSAYHMPRSMALFGRQRMKVMPWPADYRTDGNIRFGFSFDKPMINAMMLSTALREWAGLLLLRRSASGP</sequence>
<feature type="transmembrane region" description="Helical" evidence="1">
    <location>
        <begin position="7"/>
        <end position="33"/>
    </location>
</feature>
<proteinExistence type="predicted"/>
<dbReference type="STRING" id="1122214.Mame_04106"/>
<dbReference type="GO" id="GO:0043164">
    <property type="term" value="P:Gram-negative-bacterium-type cell wall biogenesis"/>
    <property type="evidence" value="ECO:0007669"/>
    <property type="project" value="TreeGrafter"/>
</dbReference>
<dbReference type="InterPro" id="IPR051599">
    <property type="entry name" value="Cell_Envelope_Assoc"/>
</dbReference>
<evidence type="ECO:0000256" key="1">
    <source>
        <dbReference type="SAM" id="Phobius"/>
    </source>
</evidence>
<evidence type="ECO:0000313" key="4">
    <source>
        <dbReference type="Proteomes" id="UP000191135"/>
    </source>
</evidence>
<gene>
    <name evidence="3" type="ORF">Mame_04106</name>
</gene>
<feature type="domain" description="DUF218" evidence="2">
    <location>
        <begin position="80"/>
        <end position="247"/>
    </location>
</feature>
<keyword evidence="4" id="KW-1185">Reference proteome</keyword>
<dbReference type="EMBL" id="CP020330">
    <property type="protein sequence ID" value="AQZ53403.1"/>
    <property type="molecule type" value="Genomic_DNA"/>
</dbReference>